<dbReference type="GO" id="GO:0005576">
    <property type="term" value="C:extracellular region"/>
    <property type="evidence" value="ECO:0007669"/>
    <property type="project" value="InterPro"/>
</dbReference>
<keyword evidence="2 6" id="KW-0732">Signal</keyword>
<feature type="domain" description="Chitin-binding type-2" evidence="7">
    <location>
        <begin position="206"/>
        <end position="273"/>
    </location>
</feature>
<name>A0A484B6P8_DRONA</name>
<dbReference type="InterPro" id="IPR002557">
    <property type="entry name" value="Chitin-bd_dom"/>
</dbReference>
<evidence type="ECO:0000259" key="7">
    <source>
        <dbReference type="PROSITE" id="PS50940"/>
    </source>
</evidence>
<evidence type="ECO:0000256" key="3">
    <source>
        <dbReference type="ARBA" id="ARBA00022737"/>
    </source>
</evidence>
<proteinExistence type="predicted"/>
<feature type="domain" description="Chitin-binding type-2" evidence="7">
    <location>
        <begin position="26"/>
        <end position="84"/>
    </location>
</feature>
<dbReference type="Proteomes" id="UP000295192">
    <property type="component" value="Unassembled WGS sequence"/>
</dbReference>
<keyword evidence="1" id="KW-0147">Chitin-binding</keyword>
<evidence type="ECO:0000256" key="1">
    <source>
        <dbReference type="ARBA" id="ARBA00022669"/>
    </source>
</evidence>
<accession>A0A484B6P8</accession>
<comment type="caution">
    <text evidence="8">The sequence shown here is derived from an EMBL/GenBank/DDBJ whole genome shotgun (WGS) entry which is preliminary data.</text>
</comment>
<keyword evidence="3" id="KW-0677">Repeat</keyword>
<organism evidence="8 9">
    <name type="scientific">Drosophila navojoa</name>
    <name type="common">Fruit fly</name>
    <dbReference type="NCBI Taxonomy" id="7232"/>
    <lineage>
        <taxon>Eukaryota</taxon>
        <taxon>Metazoa</taxon>
        <taxon>Ecdysozoa</taxon>
        <taxon>Arthropoda</taxon>
        <taxon>Hexapoda</taxon>
        <taxon>Insecta</taxon>
        <taxon>Pterygota</taxon>
        <taxon>Neoptera</taxon>
        <taxon>Endopterygota</taxon>
        <taxon>Diptera</taxon>
        <taxon>Brachycera</taxon>
        <taxon>Muscomorpha</taxon>
        <taxon>Ephydroidea</taxon>
        <taxon>Drosophilidae</taxon>
        <taxon>Drosophila</taxon>
    </lineage>
</organism>
<dbReference type="Pfam" id="PF01607">
    <property type="entry name" value="CBM_14"/>
    <property type="match status" value="4"/>
</dbReference>
<keyword evidence="5" id="KW-0325">Glycoprotein</keyword>
<feature type="domain" description="Chitin-binding type-2" evidence="7">
    <location>
        <begin position="85"/>
        <end position="142"/>
    </location>
</feature>
<evidence type="ECO:0000313" key="9">
    <source>
        <dbReference type="Proteomes" id="UP000295192"/>
    </source>
</evidence>
<reference evidence="8 9" key="1">
    <citation type="journal article" date="2019" name="J. Hered.">
        <title>An Improved Genome Assembly for Drosophila navojoa, the Basal Species in the mojavensis Cluster.</title>
        <authorList>
            <person name="Vanderlinde T."/>
            <person name="Dupim E.G."/>
            <person name="Nazario-Yepiz N.O."/>
            <person name="Carvalho A.B."/>
        </authorList>
    </citation>
    <scope>NUCLEOTIDE SEQUENCE [LARGE SCALE GENOMIC DNA]</scope>
    <source>
        <strain evidence="8">Navoj_Jal97</strain>
        <tissue evidence="8">Whole organism</tissue>
    </source>
</reference>
<dbReference type="AlphaFoldDB" id="A0A484B6P8"/>
<keyword evidence="9" id="KW-1185">Reference proteome</keyword>
<dbReference type="PANTHER" id="PTHR23301">
    <property type="entry name" value="CHITIN BINDING PERITROPHIN-A"/>
    <property type="match status" value="1"/>
</dbReference>
<feature type="signal peptide" evidence="6">
    <location>
        <begin position="1"/>
        <end position="22"/>
    </location>
</feature>
<dbReference type="SUPFAM" id="SSF57625">
    <property type="entry name" value="Invertebrate chitin-binding proteins"/>
    <property type="match status" value="4"/>
</dbReference>
<evidence type="ECO:0000256" key="2">
    <source>
        <dbReference type="ARBA" id="ARBA00022729"/>
    </source>
</evidence>
<evidence type="ECO:0000256" key="5">
    <source>
        <dbReference type="ARBA" id="ARBA00023180"/>
    </source>
</evidence>
<dbReference type="STRING" id="7232.A0A484B6P8"/>
<dbReference type="OMA" id="DRCQGRT"/>
<dbReference type="GO" id="GO:0008061">
    <property type="term" value="F:chitin binding"/>
    <property type="evidence" value="ECO:0007669"/>
    <property type="project" value="UniProtKB-KW"/>
</dbReference>
<dbReference type="InterPro" id="IPR051940">
    <property type="entry name" value="Chitin_bind-dev_reg"/>
</dbReference>
<feature type="chain" id="PRO_5019750844" description="Chitin-binding type-2 domain-containing protein" evidence="6">
    <location>
        <begin position="23"/>
        <end position="330"/>
    </location>
</feature>
<evidence type="ECO:0000313" key="8">
    <source>
        <dbReference type="EMBL" id="TDG43740.1"/>
    </source>
</evidence>
<feature type="domain" description="Chitin-binding type-2" evidence="7">
    <location>
        <begin position="145"/>
        <end position="201"/>
    </location>
</feature>
<gene>
    <name evidence="8" type="ORF">AWZ03_009842</name>
</gene>
<dbReference type="PROSITE" id="PS50940">
    <property type="entry name" value="CHIT_BIND_II"/>
    <property type="match status" value="4"/>
</dbReference>
<dbReference type="Gene3D" id="2.170.140.10">
    <property type="entry name" value="Chitin binding domain"/>
    <property type="match status" value="2"/>
</dbReference>
<dbReference type="OrthoDB" id="6020543at2759"/>
<dbReference type="PANTHER" id="PTHR23301:SF106">
    <property type="entry name" value="CHITIN-BINDING TYPE-2 DOMAIN-CONTAINING PROTEIN-RELATED"/>
    <property type="match status" value="1"/>
</dbReference>
<dbReference type="InterPro" id="IPR036508">
    <property type="entry name" value="Chitin-bd_dom_sf"/>
</dbReference>
<evidence type="ECO:0000256" key="6">
    <source>
        <dbReference type="SAM" id="SignalP"/>
    </source>
</evidence>
<sequence>MKAGSCLALSLCALSLCGLTLGQRIEDICTVFSDNTVIRDPESCSRSITCVDGKSTYSTCKSPTPFFDKDTLKCVKTLPETENCNISCENAATRFVRDPKSCFGYYYCMDEETPVYGTCPEATHFDETIQECIWSTASECHSSKFDYCSIVKNGVNFDNTLGCNRYYVCTKGKLEDKTCKSGYYQRSTGACVAKTLVNCDAHPLPADVCGTTKSPKRNALVPDGATCHGYFKCADKGPNTPDENPIWGRCNDDLFFDKKTQSCIEPNKVACSEDRCQGRTLPFVLSSTKGCRHYLRCSNGRTLDERSCGNYFFDEANAVCVNQILTYDIC</sequence>
<evidence type="ECO:0000256" key="4">
    <source>
        <dbReference type="ARBA" id="ARBA00023157"/>
    </source>
</evidence>
<keyword evidence="4" id="KW-1015">Disulfide bond</keyword>
<protein>
    <recommendedName>
        <fullName evidence="7">Chitin-binding type-2 domain-containing protein</fullName>
    </recommendedName>
</protein>
<dbReference type="SMART" id="SM00494">
    <property type="entry name" value="ChtBD2"/>
    <property type="match status" value="5"/>
</dbReference>
<dbReference type="EMBL" id="LSRL02000136">
    <property type="protein sequence ID" value="TDG43740.1"/>
    <property type="molecule type" value="Genomic_DNA"/>
</dbReference>